<proteinExistence type="predicted"/>
<dbReference type="PANTHER" id="PTHR43235">
    <property type="entry name" value="GLUTAMINE AMIDOTRANSFERASE PB2B2.05-RELATED"/>
    <property type="match status" value="1"/>
</dbReference>
<dbReference type="InterPro" id="IPR011697">
    <property type="entry name" value="Peptidase_C26"/>
</dbReference>
<dbReference type="AlphaFoldDB" id="W0FN17"/>
<accession>W0FN17</accession>
<dbReference type="InterPro" id="IPR029062">
    <property type="entry name" value="Class_I_gatase-like"/>
</dbReference>
<dbReference type="GO" id="GO:0016811">
    <property type="term" value="F:hydrolase activity, acting on carbon-nitrogen (but not peptide) bonds, in linear amides"/>
    <property type="evidence" value="ECO:0007669"/>
    <property type="project" value="InterPro"/>
</dbReference>
<organism evidence="1">
    <name type="scientific">uncultured bacterium Contig2</name>
    <dbReference type="NCBI Taxonomy" id="1393529"/>
    <lineage>
        <taxon>Bacteria</taxon>
        <taxon>environmental samples</taxon>
    </lineage>
</organism>
<dbReference type="EMBL" id="KC246807">
    <property type="protein sequence ID" value="AHF24844.1"/>
    <property type="molecule type" value="Genomic_DNA"/>
</dbReference>
<dbReference type="Gene3D" id="3.40.50.880">
    <property type="match status" value="1"/>
</dbReference>
<protein>
    <submittedName>
        <fullName evidence="1">Glutamine amidotransferase class-I domain protein</fullName>
    </submittedName>
</protein>
<dbReference type="GO" id="GO:0005829">
    <property type="term" value="C:cytosol"/>
    <property type="evidence" value="ECO:0007669"/>
    <property type="project" value="TreeGrafter"/>
</dbReference>
<keyword evidence="1" id="KW-0808">Transferase</keyword>
<dbReference type="PANTHER" id="PTHR43235:SF1">
    <property type="entry name" value="GLUTAMINE AMIDOTRANSFERASE PB2B2.05-RELATED"/>
    <property type="match status" value="1"/>
</dbReference>
<keyword evidence="1" id="KW-0315">Glutamine amidotransferase</keyword>
<dbReference type="InterPro" id="IPR044668">
    <property type="entry name" value="PuuD-like"/>
</dbReference>
<dbReference type="Pfam" id="PF07722">
    <property type="entry name" value="Peptidase_C26"/>
    <property type="match status" value="1"/>
</dbReference>
<reference evidence="1" key="1">
    <citation type="journal article" date="2013" name="PLoS ONE">
        <title>Metagenomic insights into the carbohydrate-active enzymes carried by the microorganisms adhering to solid digesta in the rumen of cows.</title>
        <authorList>
            <person name="Wang L."/>
            <person name="Hatem A."/>
            <person name="Catalyurek U.V."/>
            <person name="Morrison M."/>
            <person name="Yu Z."/>
        </authorList>
    </citation>
    <scope>NUCLEOTIDE SEQUENCE</scope>
</reference>
<dbReference type="PROSITE" id="PS51273">
    <property type="entry name" value="GATASE_TYPE_1"/>
    <property type="match status" value="1"/>
</dbReference>
<sequence length="223" mass="25002">MLRIAVPTNRPQAVVNYLDALARTEGRGETGRSFSPDEYDGLLLPGGWDVNPSRYGRERIPQETVDDELDAIQFEALARFLEAGKPVLGICRGHQLLNIAFGGTLIQHLPCAQNHMSLPTTEDNIHPVHILQDSFAYRIYGAECMVNSSHHQGIGAPGKGLRIVMRSEDGVIEGIEHESLPVWGVQWHPERMCFRHQRNDTADGSMIFRFFLEQCRKSGNGRD</sequence>
<evidence type="ECO:0000313" key="1">
    <source>
        <dbReference type="EMBL" id="AHF24844.1"/>
    </source>
</evidence>
<dbReference type="CDD" id="cd01745">
    <property type="entry name" value="GATase1_2"/>
    <property type="match status" value="1"/>
</dbReference>
<dbReference type="GO" id="GO:0016740">
    <property type="term" value="F:transferase activity"/>
    <property type="evidence" value="ECO:0007669"/>
    <property type="project" value="UniProtKB-KW"/>
</dbReference>
<dbReference type="SUPFAM" id="SSF52317">
    <property type="entry name" value="Class I glutamine amidotransferase-like"/>
    <property type="match status" value="1"/>
</dbReference>
<name>W0FN17_9BACT</name>